<dbReference type="PANTHER" id="PTHR12128:SF66">
    <property type="entry name" value="4-HYDROXY-2-OXOGLUTARATE ALDOLASE, MITOCHONDRIAL"/>
    <property type="match status" value="1"/>
</dbReference>
<proteinExistence type="predicted"/>
<evidence type="ECO:0008006" key="4">
    <source>
        <dbReference type="Google" id="ProtNLM"/>
    </source>
</evidence>
<accession>X1CSG4</accession>
<dbReference type="PRINTS" id="PR00146">
    <property type="entry name" value="DHPICSNTHASE"/>
</dbReference>
<feature type="non-terminal residue" evidence="3">
    <location>
        <position position="1"/>
    </location>
</feature>
<comment type="caution">
    <text evidence="3">The sequence shown here is derived from an EMBL/GenBank/DDBJ whole genome shotgun (WGS) entry which is preliminary data.</text>
</comment>
<dbReference type="Gene3D" id="3.20.20.70">
    <property type="entry name" value="Aldolase class I"/>
    <property type="match status" value="1"/>
</dbReference>
<dbReference type="InterPro" id="IPR002220">
    <property type="entry name" value="DapA-like"/>
</dbReference>
<dbReference type="Pfam" id="PF00701">
    <property type="entry name" value="DHDPS"/>
    <property type="match status" value="1"/>
</dbReference>
<evidence type="ECO:0000256" key="2">
    <source>
        <dbReference type="ARBA" id="ARBA00023270"/>
    </source>
</evidence>
<reference evidence="3" key="1">
    <citation type="journal article" date="2014" name="Front. Microbiol.">
        <title>High frequency of phylogenetically diverse reductive dehalogenase-homologous genes in deep subseafloor sedimentary metagenomes.</title>
        <authorList>
            <person name="Kawai M."/>
            <person name="Futagami T."/>
            <person name="Toyoda A."/>
            <person name="Takaki Y."/>
            <person name="Nishi S."/>
            <person name="Hori S."/>
            <person name="Arai W."/>
            <person name="Tsubouchi T."/>
            <person name="Morono Y."/>
            <person name="Uchiyama I."/>
            <person name="Ito T."/>
            <person name="Fujiyama A."/>
            <person name="Inagaki F."/>
            <person name="Takami H."/>
        </authorList>
    </citation>
    <scope>NUCLEOTIDE SEQUENCE</scope>
    <source>
        <strain evidence="3">Expedition CK06-06</strain>
    </source>
</reference>
<dbReference type="EMBL" id="BART01012936">
    <property type="protein sequence ID" value="GAG87206.1"/>
    <property type="molecule type" value="Genomic_DNA"/>
</dbReference>
<dbReference type="PANTHER" id="PTHR12128">
    <property type="entry name" value="DIHYDRODIPICOLINATE SYNTHASE"/>
    <property type="match status" value="1"/>
</dbReference>
<organism evidence="3">
    <name type="scientific">marine sediment metagenome</name>
    <dbReference type="NCBI Taxonomy" id="412755"/>
    <lineage>
        <taxon>unclassified sequences</taxon>
        <taxon>metagenomes</taxon>
        <taxon>ecological metagenomes</taxon>
    </lineage>
</organism>
<evidence type="ECO:0000256" key="1">
    <source>
        <dbReference type="ARBA" id="ARBA00023239"/>
    </source>
</evidence>
<gene>
    <name evidence="3" type="ORF">S01H4_26728</name>
</gene>
<keyword evidence="2" id="KW-0704">Schiff base</keyword>
<evidence type="ECO:0000313" key="3">
    <source>
        <dbReference type="EMBL" id="GAG87206.1"/>
    </source>
</evidence>
<name>X1CSG4_9ZZZZ</name>
<dbReference type="GO" id="GO:0008840">
    <property type="term" value="F:4-hydroxy-tetrahydrodipicolinate synthase activity"/>
    <property type="evidence" value="ECO:0007669"/>
    <property type="project" value="TreeGrafter"/>
</dbReference>
<protein>
    <recommendedName>
        <fullName evidence="4">4-hydroxy-tetrahydrodipicolinate synthase</fullName>
    </recommendedName>
</protein>
<dbReference type="PROSITE" id="PS00665">
    <property type="entry name" value="DHDPS_1"/>
    <property type="match status" value="1"/>
</dbReference>
<dbReference type="InterPro" id="IPR020624">
    <property type="entry name" value="Schiff_base-form_aldolases_CS"/>
</dbReference>
<dbReference type="InterPro" id="IPR013785">
    <property type="entry name" value="Aldolase_TIM"/>
</dbReference>
<sequence length="119" mass="13005">DSQGKVDYQQARNLAQALLNSGSDGLVLSGTTGESPTLNFEEKLRLFTEVKSAIANRGTIVAGTGTYNTRESQELTKEAEKVGVDACVLVVPYYNRPPQQGLFEHFNAIARPTNLITRF</sequence>
<keyword evidence="1" id="KW-0456">Lyase</keyword>
<dbReference type="GO" id="GO:0005829">
    <property type="term" value="C:cytosol"/>
    <property type="evidence" value="ECO:0007669"/>
    <property type="project" value="TreeGrafter"/>
</dbReference>
<dbReference type="SUPFAM" id="SSF51569">
    <property type="entry name" value="Aldolase"/>
    <property type="match status" value="1"/>
</dbReference>
<dbReference type="AlphaFoldDB" id="X1CSG4"/>